<proteinExistence type="predicted"/>
<organism evidence="1 2">
    <name type="scientific">Bauhinia variegata</name>
    <name type="common">Purple orchid tree</name>
    <name type="synonym">Phanera variegata</name>
    <dbReference type="NCBI Taxonomy" id="167791"/>
    <lineage>
        <taxon>Eukaryota</taxon>
        <taxon>Viridiplantae</taxon>
        <taxon>Streptophyta</taxon>
        <taxon>Embryophyta</taxon>
        <taxon>Tracheophyta</taxon>
        <taxon>Spermatophyta</taxon>
        <taxon>Magnoliopsida</taxon>
        <taxon>eudicotyledons</taxon>
        <taxon>Gunneridae</taxon>
        <taxon>Pentapetalae</taxon>
        <taxon>rosids</taxon>
        <taxon>fabids</taxon>
        <taxon>Fabales</taxon>
        <taxon>Fabaceae</taxon>
        <taxon>Cercidoideae</taxon>
        <taxon>Cercideae</taxon>
        <taxon>Bauhiniinae</taxon>
        <taxon>Bauhinia</taxon>
    </lineage>
</organism>
<sequence>MIYQSKTYVPSLAPNPTPPLAQPKLALFGSRNRDSEVVGFGSRGLHLTQISRLGIILGEIRDYLSVFSAELD</sequence>
<keyword evidence="2" id="KW-1185">Reference proteome</keyword>
<accession>A0ACB9LWB4</accession>
<name>A0ACB9LWB4_BAUVA</name>
<evidence type="ECO:0000313" key="2">
    <source>
        <dbReference type="Proteomes" id="UP000828941"/>
    </source>
</evidence>
<reference evidence="1 2" key="1">
    <citation type="journal article" date="2022" name="DNA Res.">
        <title>Chromosomal-level genome assembly of the orchid tree Bauhinia variegata (Leguminosae; Cercidoideae) supports the allotetraploid origin hypothesis of Bauhinia.</title>
        <authorList>
            <person name="Zhong Y."/>
            <person name="Chen Y."/>
            <person name="Zheng D."/>
            <person name="Pang J."/>
            <person name="Liu Y."/>
            <person name="Luo S."/>
            <person name="Meng S."/>
            <person name="Qian L."/>
            <person name="Wei D."/>
            <person name="Dai S."/>
            <person name="Zhou R."/>
        </authorList>
    </citation>
    <scope>NUCLEOTIDE SEQUENCE [LARGE SCALE GENOMIC DNA]</scope>
    <source>
        <strain evidence="1">BV-YZ2020</strain>
    </source>
</reference>
<evidence type="ECO:0000313" key="1">
    <source>
        <dbReference type="EMBL" id="KAI4315254.1"/>
    </source>
</evidence>
<dbReference type="Proteomes" id="UP000828941">
    <property type="component" value="Chromosome 11"/>
</dbReference>
<comment type="caution">
    <text evidence="1">The sequence shown here is derived from an EMBL/GenBank/DDBJ whole genome shotgun (WGS) entry which is preliminary data.</text>
</comment>
<dbReference type="EMBL" id="CM039436">
    <property type="protein sequence ID" value="KAI4315254.1"/>
    <property type="molecule type" value="Genomic_DNA"/>
</dbReference>
<gene>
    <name evidence="1" type="ORF">L6164_028084</name>
</gene>
<protein>
    <submittedName>
        <fullName evidence="1">Uncharacterized protein</fullName>
    </submittedName>
</protein>